<dbReference type="PANTHER" id="PTHR20938">
    <property type="entry name" value="INTEGRATOR COMPLEX SUBUNIT 4"/>
    <property type="match status" value="1"/>
</dbReference>
<dbReference type="SUPFAM" id="SSF48371">
    <property type="entry name" value="ARM repeat"/>
    <property type="match status" value="1"/>
</dbReference>
<dbReference type="OrthoDB" id="18190at2759"/>
<dbReference type="InterPro" id="IPR016024">
    <property type="entry name" value="ARM-type_fold"/>
</dbReference>
<dbReference type="AlphaFoldDB" id="A0A9Q1QB62"/>
<gene>
    <name evidence="1" type="ORF">Cgig2_012109</name>
</gene>
<dbReference type="GO" id="GO:0010496">
    <property type="term" value="P:intercellular transport"/>
    <property type="evidence" value="ECO:0007669"/>
    <property type="project" value="TreeGrafter"/>
</dbReference>
<evidence type="ECO:0008006" key="3">
    <source>
        <dbReference type="Google" id="ProtNLM"/>
    </source>
</evidence>
<proteinExistence type="predicted"/>
<dbReference type="EMBL" id="JAKOGI010000476">
    <property type="protein sequence ID" value="KAJ8434475.1"/>
    <property type="molecule type" value="Genomic_DNA"/>
</dbReference>
<dbReference type="GO" id="GO:0005768">
    <property type="term" value="C:endosome"/>
    <property type="evidence" value="ECO:0007669"/>
    <property type="project" value="TreeGrafter"/>
</dbReference>
<sequence>MGQRLWRETEEKLNAILSGDDSFSLQTLSSIRSLIINPTTSDLTISAILETLTHTLSLHHRRHDHYHILSLLAELSLHHPNLSPSISTSLFSLSSTLLSDAASSPRLAAAALSALLSVAAIDDLDDSLLVSLCFRPCVAVRVWFLKNAMSFGIRPNLLLTVLLGFTKDPYPCVRQAALNVLVHVCESVVEVDACGIIEGCYFRSVELLQDREDYVRIAAVRSVSEWGRKIAATKEEGDKRDWSDAVFLRVGTLIPSNLRFAGTSYSYTVPMFSAYDYTVCYCEAEKIMPVVLLICAMIRDMSVGVRVEAFNALGKIAFVSEDILLQSVSKKLLGTIRDKQALAPCSAKPYEVHSFSAAGVFVHGLEDEYSEVQRAACISLRVLTVLSGRFGSEAVNLLTYVLNDDSAIVRLEVLDSLHHMATSGFLKMQEEHIDVPELRTKSQVPDLSLELKLTVTGAVGIPGTGKVQSEARPLQHQ</sequence>
<reference evidence="1" key="1">
    <citation type="submission" date="2022-04" db="EMBL/GenBank/DDBJ databases">
        <title>Carnegiea gigantea Genome sequencing and assembly v2.</title>
        <authorList>
            <person name="Copetti D."/>
            <person name="Sanderson M.J."/>
            <person name="Burquez A."/>
            <person name="Wojciechowski M.F."/>
        </authorList>
    </citation>
    <scope>NUCLEOTIDE SEQUENCE</scope>
    <source>
        <strain evidence="1">SGP5-SGP5p</strain>
        <tissue evidence="1">Aerial part</tissue>
    </source>
</reference>
<evidence type="ECO:0000313" key="1">
    <source>
        <dbReference type="EMBL" id="KAJ8434475.1"/>
    </source>
</evidence>
<comment type="caution">
    <text evidence="1">The sequence shown here is derived from an EMBL/GenBank/DDBJ whole genome shotgun (WGS) entry which is preliminary data.</text>
</comment>
<dbReference type="PANTHER" id="PTHR20938:SF0">
    <property type="entry name" value="INTEGRATOR COMPLEX SUBUNIT 4"/>
    <property type="match status" value="1"/>
</dbReference>
<dbReference type="Proteomes" id="UP001153076">
    <property type="component" value="Unassembled WGS sequence"/>
</dbReference>
<keyword evidence="2" id="KW-1185">Reference proteome</keyword>
<protein>
    <recommendedName>
        <fullName evidence="3">ARM repeat superfamily protein</fullName>
    </recommendedName>
</protein>
<organism evidence="1 2">
    <name type="scientific">Carnegiea gigantea</name>
    <dbReference type="NCBI Taxonomy" id="171969"/>
    <lineage>
        <taxon>Eukaryota</taxon>
        <taxon>Viridiplantae</taxon>
        <taxon>Streptophyta</taxon>
        <taxon>Embryophyta</taxon>
        <taxon>Tracheophyta</taxon>
        <taxon>Spermatophyta</taxon>
        <taxon>Magnoliopsida</taxon>
        <taxon>eudicotyledons</taxon>
        <taxon>Gunneridae</taxon>
        <taxon>Pentapetalae</taxon>
        <taxon>Caryophyllales</taxon>
        <taxon>Cactineae</taxon>
        <taxon>Cactaceae</taxon>
        <taxon>Cactoideae</taxon>
        <taxon>Echinocereeae</taxon>
        <taxon>Carnegiea</taxon>
    </lineage>
</organism>
<evidence type="ECO:0000313" key="2">
    <source>
        <dbReference type="Proteomes" id="UP001153076"/>
    </source>
</evidence>
<name>A0A9Q1QB62_9CARY</name>
<dbReference type="Gene3D" id="1.25.10.10">
    <property type="entry name" value="Leucine-rich Repeat Variant"/>
    <property type="match status" value="1"/>
</dbReference>
<dbReference type="InterPro" id="IPR011989">
    <property type="entry name" value="ARM-like"/>
</dbReference>
<accession>A0A9Q1QB62</accession>